<accession>A0A8T8SH29</accession>
<evidence type="ECO:0000256" key="1">
    <source>
        <dbReference type="SAM" id="MobiDB-lite"/>
    </source>
</evidence>
<dbReference type="AlphaFoldDB" id="A0A8T8SH29"/>
<keyword evidence="3" id="KW-1185">Reference proteome</keyword>
<dbReference type="Proteomes" id="UP000077521">
    <property type="component" value="Unassembled WGS sequence"/>
</dbReference>
<feature type="region of interest" description="Disordered" evidence="1">
    <location>
        <begin position="98"/>
        <end position="163"/>
    </location>
</feature>
<comment type="caution">
    <text evidence="2">The sequence shown here is derived from an EMBL/GenBank/DDBJ whole genome shotgun (WGS) entry which is preliminary data.</text>
</comment>
<name>A0A8T8SH29_9BASI</name>
<gene>
    <name evidence="2" type="ORF">A4X13_0g7960</name>
</gene>
<reference evidence="2" key="2">
    <citation type="journal article" date="2019" name="IMA Fungus">
        <title>Genome sequencing and comparison of five Tilletia species to identify candidate genes for the detection of regulated species infecting wheat.</title>
        <authorList>
            <person name="Nguyen H.D.T."/>
            <person name="Sultana T."/>
            <person name="Kesanakurti P."/>
            <person name="Hambleton S."/>
        </authorList>
    </citation>
    <scope>NUCLEOTIDE SEQUENCE</scope>
    <source>
        <strain evidence="2">DAOMC 236416</strain>
    </source>
</reference>
<evidence type="ECO:0000313" key="3">
    <source>
        <dbReference type="Proteomes" id="UP000077521"/>
    </source>
</evidence>
<dbReference type="EMBL" id="LWDF02001168">
    <property type="protein sequence ID" value="KAE8240054.1"/>
    <property type="molecule type" value="Genomic_DNA"/>
</dbReference>
<organism evidence="2 3">
    <name type="scientific">Tilletia indica</name>
    <dbReference type="NCBI Taxonomy" id="43049"/>
    <lineage>
        <taxon>Eukaryota</taxon>
        <taxon>Fungi</taxon>
        <taxon>Dikarya</taxon>
        <taxon>Basidiomycota</taxon>
        <taxon>Ustilaginomycotina</taxon>
        <taxon>Exobasidiomycetes</taxon>
        <taxon>Tilletiales</taxon>
        <taxon>Tilletiaceae</taxon>
        <taxon>Tilletia</taxon>
    </lineage>
</organism>
<sequence length="163" mass="18132">MTTDDDEHTALYWACAMGRVRLVKLLPFTGLGHLQRSTQADRTVLQQQLRPAQVPPGLFKAALLGDQHRSVGPHRFPPRHRPCSQPRQGACLAILPRDGVQIDSPSTPHNPKTLEKRSREQVEAEWKEDNSDGRPSSDVKKARHALEIDPSKGQADFEAHIAG</sequence>
<proteinExistence type="predicted"/>
<protein>
    <submittedName>
        <fullName evidence="2">Uncharacterized protein</fullName>
    </submittedName>
</protein>
<evidence type="ECO:0000313" key="2">
    <source>
        <dbReference type="EMBL" id="KAE8240054.1"/>
    </source>
</evidence>
<feature type="non-terminal residue" evidence="2">
    <location>
        <position position="1"/>
    </location>
</feature>
<feature type="compositionally biased region" description="Basic and acidic residues" evidence="1">
    <location>
        <begin position="112"/>
        <end position="163"/>
    </location>
</feature>
<reference evidence="2" key="1">
    <citation type="submission" date="2016-04" db="EMBL/GenBank/DDBJ databases">
        <authorList>
            <person name="Nguyen H.D."/>
            <person name="Samba Siva P."/>
            <person name="Cullis J."/>
            <person name="Levesque C.A."/>
            <person name="Hambleton S."/>
        </authorList>
    </citation>
    <scope>NUCLEOTIDE SEQUENCE</scope>
    <source>
        <strain evidence="2">DAOMC 236416</strain>
    </source>
</reference>